<evidence type="ECO:0000313" key="3">
    <source>
        <dbReference type="Proteomes" id="UP000234752"/>
    </source>
</evidence>
<name>A0A2K9N880_9PROT</name>
<organism evidence="2 3">
    <name type="scientific">Niveispirillum cyanobacteriorum</name>
    <dbReference type="NCBI Taxonomy" id="1612173"/>
    <lineage>
        <taxon>Bacteria</taxon>
        <taxon>Pseudomonadati</taxon>
        <taxon>Pseudomonadota</taxon>
        <taxon>Alphaproteobacteria</taxon>
        <taxon>Rhodospirillales</taxon>
        <taxon>Azospirillaceae</taxon>
        <taxon>Niveispirillum</taxon>
    </lineage>
</organism>
<dbReference type="KEGG" id="ncb:C0V82_02800"/>
<keyword evidence="1" id="KW-0175">Coiled coil</keyword>
<proteinExistence type="predicted"/>
<evidence type="ECO:0000256" key="1">
    <source>
        <dbReference type="SAM" id="Coils"/>
    </source>
</evidence>
<gene>
    <name evidence="2" type="ORF">C0V82_02800</name>
</gene>
<protein>
    <submittedName>
        <fullName evidence="2">Uncharacterized protein</fullName>
    </submittedName>
</protein>
<feature type="coiled-coil region" evidence="1">
    <location>
        <begin position="73"/>
        <end position="100"/>
    </location>
</feature>
<dbReference type="Proteomes" id="UP000234752">
    <property type="component" value="Chromosome eg_1"/>
</dbReference>
<dbReference type="EMBL" id="CP025611">
    <property type="protein sequence ID" value="AUN29289.1"/>
    <property type="molecule type" value="Genomic_DNA"/>
</dbReference>
<dbReference type="AlphaFoldDB" id="A0A2K9N880"/>
<keyword evidence="3" id="KW-1185">Reference proteome</keyword>
<accession>A0A2K9N880</accession>
<reference evidence="2 3" key="1">
    <citation type="submission" date="2017-12" db="EMBL/GenBank/DDBJ databases">
        <title>Genomes of bacteria within cyanobacterial aggregates.</title>
        <authorList>
            <person name="Cai H."/>
        </authorList>
    </citation>
    <scope>NUCLEOTIDE SEQUENCE [LARGE SCALE GENOMIC DNA]</scope>
    <source>
        <strain evidence="2 3">TH16</strain>
    </source>
</reference>
<sequence length="280" mass="30375">MKTAIDRHVDKAVEERFKKADAQQYQGRSQQDIYKRLMEIGLTGGGFEEAAKSAARVEELGKYMDQARSEIDRKAANEKLTQSKRRMGELEQEARQAAARGDARKLAQIAREATGMTRKLAEEARGLVEGRNVDPAERAAAIARGEPDPATPAEPQPGMTAGGVPVSYARAYVQEVRDIAGRARTLLTQAEANKGNTLWMSEEEKQKFEESLKASRDDLAAAGETLERLNGTLETIDPGGAADAASTTAGTVMDVTYTSTYTETLTIAIQTTESFVSITA</sequence>
<evidence type="ECO:0000313" key="2">
    <source>
        <dbReference type="EMBL" id="AUN29289.1"/>
    </source>
</evidence>